<comment type="caution">
    <text evidence="2">The sequence shown here is derived from an EMBL/GenBank/DDBJ whole genome shotgun (WGS) entry which is preliminary data.</text>
</comment>
<name>A0A9W6KQP1_9ACTN</name>
<reference evidence="2" key="1">
    <citation type="journal article" date="2014" name="Int. J. Syst. Evol. Microbiol.">
        <title>Complete genome sequence of Corynebacterium casei LMG S-19264T (=DSM 44701T), isolated from a smear-ripened cheese.</title>
        <authorList>
            <consortium name="US DOE Joint Genome Institute (JGI-PGF)"/>
            <person name="Walter F."/>
            <person name="Albersmeier A."/>
            <person name="Kalinowski J."/>
            <person name="Ruckert C."/>
        </authorList>
    </citation>
    <scope>NUCLEOTIDE SEQUENCE</scope>
    <source>
        <strain evidence="2">VKM Ac-1321</strain>
    </source>
</reference>
<keyword evidence="1" id="KW-1133">Transmembrane helix</keyword>
<organism evidence="2 3">
    <name type="scientific">Dactylosporangium matsuzakiense</name>
    <dbReference type="NCBI Taxonomy" id="53360"/>
    <lineage>
        <taxon>Bacteria</taxon>
        <taxon>Bacillati</taxon>
        <taxon>Actinomycetota</taxon>
        <taxon>Actinomycetes</taxon>
        <taxon>Micromonosporales</taxon>
        <taxon>Micromonosporaceae</taxon>
        <taxon>Dactylosporangium</taxon>
    </lineage>
</organism>
<sequence length="194" mass="20336">METRATATRWRTVDIVVASIIAVAFAAVFYAWNNLWNALESFALPWRAVIYGVWLIPAVLGPLVIRKPGAGLYTELVAAIVSALFGSAWGLTVVVSGLVQGIGGEFGFAATGYRNYRLGNALIAGALSGAGAAVFDLSVYYGDTFSAGQKWTYAALVVASGAIVAGAGSWALQRALSKTGVLDRFPSGRERVAV</sequence>
<accession>A0A9W6KQP1</accession>
<keyword evidence="3" id="KW-1185">Reference proteome</keyword>
<dbReference type="InterPro" id="IPR017195">
    <property type="entry name" value="ABC_thiamin-permease_prd"/>
</dbReference>
<protein>
    <submittedName>
        <fullName evidence="2">ABC transporter permease</fullName>
    </submittedName>
</protein>
<dbReference type="EMBL" id="BSFP01000063">
    <property type="protein sequence ID" value="GLL05798.1"/>
    <property type="molecule type" value="Genomic_DNA"/>
</dbReference>
<evidence type="ECO:0000313" key="2">
    <source>
        <dbReference type="EMBL" id="GLL05798.1"/>
    </source>
</evidence>
<dbReference type="Pfam" id="PF09819">
    <property type="entry name" value="ABC_cobalt"/>
    <property type="match status" value="1"/>
</dbReference>
<feature type="transmembrane region" description="Helical" evidence="1">
    <location>
        <begin position="119"/>
        <end position="141"/>
    </location>
</feature>
<gene>
    <name evidence="2" type="ORF">GCM10017581_075450</name>
</gene>
<dbReference type="RefSeq" id="WP_261961078.1">
    <property type="nucleotide sequence ID" value="NZ_BAAAXA010000001.1"/>
</dbReference>
<dbReference type="PIRSF" id="PIRSF037394">
    <property type="entry name" value="ABC_thiamine-permease_YkoE_prd"/>
    <property type="match status" value="1"/>
</dbReference>
<keyword evidence="1" id="KW-0472">Membrane</keyword>
<dbReference type="Proteomes" id="UP001143480">
    <property type="component" value="Unassembled WGS sequence"/>
</dbReference>
<evidence type="ECO:0000256" key="1">
    <source>
        <dbReference type="SAM" id="Phobius"/>
    </source>
</evidence>
<reference evidence="2" key="2">
    <citation type="submission" date="2023-01" db="EMBL/GenBank/DDBJ databases">
        <authorList>
            <person name="Sun Q."/>
            <person name="Evtushenko L."/>
        </authorList>
    </citation>
    <scope>NUCLEOTIDE SEQUENCE</scope>
    <source>
        <strain evidence="2">VKM Ac-1321</strain>
    </source>
</reference>
<keyword evidence="1" id="KW-0812">Transmembrane</keyword>
<proteinExistence type="predicted"/>
<feature type="transmembrane region" description="Helical" evidence="1">
    <location>
        <begin position="76"/>
        <end position="99"/>
    </location>
</feature>
<feature type="transmembrane region" description="Helical" evidence="1">
    <location>
        <begin position="153"/>
        <end position="172"/>
    </location>
</feature>
<feature type="transmembrane region" description="Helical" evidence="1">
    <location>
        <begin position="12"/>
        <end position="32"/>
    </location>
</feature>
<evidence type="ECO:0000313" key="3">
    <source>
        <dbReference type="Proteomes" id="UP001143480"/>
    </source>
</evidence>
<feature type="transmembrane region" description="Helical" evidence="1">
    <location>
        <begin position="44"/>
        <end position="64"/>
    </location>
</feature>
<dbReference type="AlphaFoldDB" id="A0A9W6KQP1"/>